<dbReference type="GO" id="GO:0005886">
    <property type="term" value="C:plasma membrane"/>
    <property type="evidence" value="ECO:0007669"/>
    <property type="project" value="UniProtKB-SubCell"/>
</dbReference>
<dbReference type="Proteomes" id="UP001150830">
    <property type="component" value="Unassembled WGS sequence"/>
</dbReference>
<dbReference type="PANTHER" id="PTHR33931">
    <property type="entry name" value="HOLIN-LIKE PROTEIN CIDA-RELATED"/>
    <property type="match status" value="1"/>
</dbReference>
<comment type="caution">
    <text evidence="7">The sequence shown here is derived from an EMBL/GenBank/DDBJ whole genome shotgun (WGS) entry which is preliminary data.</text>
</comment>
<sequence length="111" mass="12075">MHGLLILLVFLLAGTWLQSFLGLPIPAAITGMLLLLAFLIFRGSIPESLQAITRTLSPWLPMFLVPVSVGIITHKQLLLDHGPLLLLILTISLIPGILVCGWIMGKEDASR</sequence>
<feature type="transmembrane region" description="Helical" evidence="6">
    <location>
        <begin position="57"/>
        <end position="78"/>
    </location>
</feature>
<keyword evidence="8" id="KW-1185">Reference proteome</keyword>
<feature type="transmembrane region" description="Helical" evidence="6">
    <location>
        <begin position="84"/>
        <end position="105"/>
    </location>
</feature>
<evidence type="ECO:0000313" key="7">
    <source>
        <dbReference type="EMBL" id="MCY0964969.1"/>
    </source>
</evidence>
<evidence type="ECO:0000313" key="8">
    <source>
        <dbReference type="Proteomes" id="UP001150830"/>
    </source>
</evidence>
<protein>
    <submittedName>
        <fullName evidence="7">CidA/LrgA family protein</fullName>
    </submittedName>
</protein>
<keyword evidence="3 6" id="KW-0812">Transmembrane</keyword>
<accession>A0A9X3EDT5</accession>
<evidence type="ECO:0000256" key="4">
    <source>
        <dbReference type="ARBA" id="ARBA00022989"/>
    </source>
</evidence>
<name>A0A9X3EDT5_9GAMM</name>
<reference evidence="7" key="1">
    <citation type="submission" date="2022-11" db="EMBL/GenBank/DDBJ databases">
        <title>Parathalassolutuus dongxingensis gen. nov., sp. nov., a novel member of family Oceanospirillaceae isolated from a coastal shrimp pond in Guangxi, China.</title>
        <authorList>
            <person name="Chen H."/>
        </authorList>
    </citation>
    <scope>NUCLEOTIDE SEQUENCE</scope>
    <source>
        <strain evidence="7">G-43</strain>
    </source>
</reference>
<dbReference type="AlphaFoldDB" id="A0A9X3EDT5"/>
<feature type="transmembrane region" description="Helical" evidence="6">
    <location>
        <begin position="27"/>
        <end position="45"/>
    </location>
</feature>
<organism evidence="7 8">
    <name type="scientific">Parathalassolituus penaei</name>
    <dbReference type="NCBI Taxonomy" id="2997323"/>
    <lineage>
        <taxon>Bacteria</taxon>
        <taxon>Pseudomonadati</taxon>
        <taxon>Pseudomonadota</taxon>
        <taxon>Gammaproteobacteria</taxon>
        <taxon>Oceanospirillales</taxon>
        <taxon>Oceanospirillaceae</taxon>
        <taxon>Parathalassolituus</taxon>
    </lineage>
</organism>
<evidence type="ECO:0000256" key="3">
    <source>
        <dbReference type="ARBA" id="ARBA00022692"/>
    </source>
</evidence>
<comment type="subcellular location">
    <subcellularLocation>
        <location evidence="1">Cell membrane</location>
        <topology evidence="1">Multi-pass membrane protein</topology>
    </subcellularLocation>
</comment>
<keyword evidence="5 6" id="KW-0472">Membrane</keyword>
<proteinExistence type="predicted"/>
<dbReference type="PANTHER" id="PTHR33931:SF2">
    <property type="entry name" value="HOLIN-LIKE PROTEIN CIDA"/>
    <property type="match status" value="1"/>
</dbReference>
<dbReference type="EMBL" id="JAPNOA010000020">
    <property type="protein sequence ID" value="MCY0964969.1"/>
    <property type="molecule type" value="Genomic_DNA"/>
</dbReference>
<gene>
    <name evidence="7" type="ORF">OUO13_07200</name>
</gene>
<evidence type="ECO:0000256" key="1">
    <source>
        <dbReference type="ARBA" id="ARBA00004651"/>
    </source>
</evidence>
<evidence type="ECO:0000256" key="6">
    <source>
        <dbReference type="SAM" id="Phobius"/>
    </source>
</evidence>
<keyword evidence="4 6" id="KW-1133">Transmembrane helix</keyword>
<keyword evidence="2" id="KW-1003">Cell membrane</keyword>
<dbReference type="InterPro" id="IPR005538">
    <property type="entry name" value="LrgA/CidA"/>
</dbReference>
<dbReference type="Pfam" id="PF03788">
    <property type="entry name" value="LrgA"/>
    <property type="match status" value="1"/>
</dbReference>
<evidence type="ECO:0000256" key="2">
    <source>
        <dbReference type="ARBA" id="ARBA00022475"/>
    </source>
</evidence>
<dbReference type="RefSeq" id="WP_283173187.1">
    <property type="nucleotide sequence ID" value="NZ_JAPNOA010000020.1"/>
</dbReference>
<evidence type="ECO:0000256" key="5">
    <source>
        <dbReference type="ARBA" id="ARBA00023136"/>
    </source>
</evidence>